<keyword evidence="3" id="KW-1185">Reference proteome</keyword>
<keyword evidence="1" id="KW-1133">Transmembrane helix</keyword>
<comment type="caution">
    <text evidence="2">The sequence shown here is derived from an EMBL/GenBank/DDBJ whole genome shotgun (WGS) entry which is preliminary data.</text>
</comment>
<name>A0ABS6GMX0_9BACI</name>
<keyword evidence="1" id="KW-0472">Membrane</keyword>
<proteinExistence type="predicted"/>
<dbReference type="RefSeq" id="WP_144160878.1">
    <property type="nucleotide sequence ID" value="NZ_CAUPKR010000008.1"/>
</dbReference>
<feature type="transmembrane region" description="Helical" evidence="1">
    <location>
        <begin position="6"/>
        <end position="25"/>
    </location>
</feature>
<dbReference type="Proteomes" id="UP000812672">
    <property type="component" value="Unassembled WGS sequence"/>
</dbReference>
<sequence length="106" mass="12048">MGMRYVIMSLVACLMTWTVVLFVFLNTDDEILLGSSHDEIAESNMVGKEYVVFIESESVVTAPVQDQSAKEKTIDRYSKKQRFKDGIPIDELLNWLEIEQEAVPSS</sequence>
<accession>A0ABS6GMX0</accession>
<dbReference type="EMBL" id="JAHLZF010000004">
    <property type="protein sequence ID" value="MBU6080231.1"/>
    <property type="molecule type" value="Genomic_DNA"/>
</dbReference>
<organism evidence="2 3">
    <name type="scientific">Allobacillus halotolerans</name>
    <dbReference type="NCBI Taxonomy" id="570278"/>
    <lineage>
        <taxon>Bacteria</taxon>
        <taxon>Bacillati</taxon>
        <taxon>Bacillota</taxon>
        <taxon>Bacilli</taxon>
        <taxon>Bacillales</taxon>
        <taxon>Bacillaceae</taxon>
        <taxon>Allobacillus</taxon>
    </lineage>
</organism>
<evidence type="ECO:0000256" key="1">
    <source>
        <dbReference type="SAM" id="Phobius"/>
    </source>
</evidence>
<evidence type="ECO:0008006" key="4">
    <source>
        <dbReference type="Google" id="ProtNLM"/>
    </source>
</evidence>
<evidence type="ECO:0000313" key="3">
    <source>
        <dbReference type="Proteomes" id="UP000812672"/>
    </source>
</evidence>
<reference evidence="2 3" key="1">
    <citation type="journal article" date="2011" name="Int. J. Syst. Evol. Microbiol.">
        <title>Allobacillus halotolerans gen. nov., sp. nov. isolated from shrimp paste.</title>
        <authorList>
            <person name="Sheu S.Y."/>
            <person name="Arun A.B."/>
            <person name="Jiang S.R."/>
            <person name="Young C.C."/>
            <person name="Chen W.M."/>
        </authorList>
    </citation>
    <scope>NUCLEOTIDE SEQUENCE [LARGE SCALE GENOMIC DNA]</scope>
    <source>
        <strain evidence="2 3">LMG 24826</strain>
    </source>
</reference>
<protein>
    <recommendedName>
        <fullName evidence="4">Bypass of forespore C C-terminal domain-containing protein</fullName>
    </recommendedName>
</protein>
<gene>
    <name evidence="2" type="ORF">KQ486_04315</name>
</gene>
<keyword evidence="1" id="KW-0812">Transmembrane</keyword>
<evidence type="ECO:0000313" key="2">
    <source>
        <dbReference type="EMBL" id="MBU6080231.1"/>
    </source>
</evidence>